<proteinExistence type="predicted"/>
<keyword evidence="1" id="KW-0812">Transmembrane</keyword>
<dbReference type="InterPro" id="IPR021214">
    <property type="entry name" value="DUF2568"/>
</dbReference>
<evidence type="ECO:0000256" key="1">
    <source>
        <dbReference type="SAM" id="Phobius"/>
    </source>
</evidence>
<dbReference type="Pfam" id="PF10823">
    <property type="entry name" value="DUF2568"/>
    <property type="match status" value="1"/>
</dbReference>
<accession>A0ABN2ZUT1</accession>
<feature type="transmembrane region" description="Helical" evidence="1">
    <location>
        <begin position="64"/>
        <end position="92"/>
    </location>
</feature>
<keyword evidence="3" id="KW-1185">Reference proteome</keyword>
<organism evidence="2 3">
    <name type="scientific">Kitasatospora kazusensis</name>
    <dbReference type="NCBI Taxonomy" id="407974"/>
    <lineage>
        <taxon>Bacteria</taxon>
        <taxon>Bacillati</taxon>
        <taxon>Actinomycetota</taxon>
        <taxon>Actinomycetes</taxon>
        <taxon>Kitasatosporales</taxon>
        <taxon>Streptomycetaceae</taxon>
        <taxon>Kitasatospora</taxon>
    </lineage>
</organism>
<name>A0ABN2ZUT1_9ACTN</name>
<gene>
    <name evidence="2" type="ORF">GCM10009760_38940</name>
</gene>
<sequence>MLSDTLAFLLELAVYAAVGHYGWTRHHWTAGVGLVLVFAAAWGVLGAPSATIPLHGPGRAVLEILWYGGGAGALVLAGRPRTAVVFVLLYLLSTAIQHL</sequence>
<feature type="transmembrane region" description="Helical" evidence="1">
    <location>
        <begin position="6"/>
        <end position="23"/>
    </location>
</feature>
<dbReference type="Proteomes" id="UP001422759">
    <property type="component" value="Unassembled WGS sequence"/>
</dbReference>
<comment type="caution">
    <text evidence="2">The sequence shown here is derived from an EMBL/GenBank/DDBJ whole genome shotgun (WGS) entry which is preliminary data.</text>
</comment>
<keyword evidence="1" id="KW-1133">Transmembrane helix</keyword>
<dbReference type="EMBL" id="BAAANT010000022">
    <property type="protein sequence ID" value="GAA2147733.1"/>
    <property type="molecule type" value="Genomic_DNA"/>
</dbReference>
<evidence type="ECO:0000313" key="3">
    <source>
        <dbReference type="Proteomes" id="UP001422759"/>
    </source>
</evidence>
<evidence type="ECO:0000313" key="2">
    <source>
        <dbReference type="EMBL" id="GAA2147733.1"/>
    </source>
</evidence>
<reference evidence="2 3" key="1">
    <citation type="journal article" date="2019" name="Int. J. Syst. Evol. Microbiol.">
        <title>The Global Catalogue of Microorganisms (GCM) 10K type strain sequencing project: providing services to taxonomists for standard genome sequencing and annotation.</title>
        <authorList>
            <consortium name="The Broad Institute Genomics Platform"/>
            <consortium name="The Broad Institute Genome Sequencing Center for Infectious Disease"/>
            <person name="Wu L."/>
            <person name="Ma J."/>
        </authorList>
    </citation>
    <scope>NUCLEOTIDE SEQUENCE [LARGE SCALE GENOMIC DNA]</scope>
    <source>
        <strain evidence="2 3">JCM 14560</strain>
    </source>
</reference>
<feature type="transmembrane region" description="Helical" evidence="1">
    <location>
        <begin position="30"/>
        <end position="52"/>
    </location>
</feature>
<evidence type="ECO:0008006" key="4">
    <source>
        <dbReference type="Google" id="ProtNLM"/>
    </source>
</evidence>
<keyword evidence="1" id="KW-0472">Membrane</keyword>
<dbReference type="RefSeq" id="WP_344466713.1">
    <property type="nucleotide sequence ID" value="NZ_BAAANT010000022.1"/>
</dbReference>
<protein>
    <recommendedName>
        <fullName evidence="4">DUF2568 domain-containing protein</fullName>
    </recommendedName>
</protein>